<dbReference type="InterPro" id="IPR011990">
    <property type="entry name" value="TPR-like_helical_dom_sf"/>
</dbReference>
<dbReference type="InterPro" id="IPR050498">
    <property type="entry name" value="Ycf3"/>
</dbReference>
<name>B8HPT6_CYAP4</name>
<keyword evidence="4" id="KW-1133">Transmembrane helix</keyword>
<dbReference type="STRING" id="395961.Cyan7425_3320"/>
<dbReference type="Pfam" id="PF13414">
    <property type="entry name" value="TPR_11"/>
    <property type="match status" value="1"/>
</dbReference>
<evidence type="ECO:0000256" key="4">
    <source>
        <dbReference type="SAM" id="Phobius"/>
    </source>
</evidence>
<feature type="transmembrane region" description="Helical" evidence="4">
    <location>
        <begin position="6"/>
        <end position="25"/>
    </location>
</feature>
<evidence type="ECO:0000256" key="1">
    <source>
        <dbReference type="ARBA" id="ARBA00022737"/>
    </source>
</evidence>
<accession>B8HPT6</accession>
<keyword evidence="4" id="KW-0472">Membrane</keyword>
<dbReference type="PANTHER" id="PTHR44858">
    <property type="entry name" value="TETRATRICOPEPTIDE REPEAT PROTEIN 6"/>
    <property type="match status" value="1"/>
</dbReference>
<dbReference type="PROSITE" id="PS50005">
    <property type="entry name" value="TPR"/>
    <property type="match status" value="3"/>
</dbReference>
<keyword evidence="1" id="KW-0677">Repeat</keyword>
<keyword evidence="4" id="KW-0812">Transmembrane</keyword>
<dbReference type="KEGG" id="cyn:Cyan7425_3320"/>
<dbReference type="Gene3D" id="1.25.40.10">
    <property type="entry name" value="Tetratricopeptide repeat domain"/>
    <property type="match status" value="1"/>
</dbReference>
<proteinExistence type="predicted"/>
<dbReference type="AlphaFoldDB" id="B8HPT6"/>
<gene>
    <name evidence="5" type="ordered locus">Cyan7425_3320</name>
</gene>
<evidence type="ECO:0000313" key="5">
    <source>
        <dbReference type="EMBL" id="ACL45645.1"/>
    </source>
</evidence>
<dbReference type="SUPFAM" id="SSF48452">
    <property type="entry name" value="TPR-like"/>
    <property type="match status" value="1"/>
</dbReference>
<dbReference type="PANTHER" id="PTHR44858:SF1">
    <property type="entry name" value="UDP-N-ACETYLGLUCOSAMINE--PEPTIDE N-ACETYLGLUCOSAMINYLTRANSFERASE SPINDLY-RELATED"/>
    <property type="match status" value="1"/>
</dbReference>
<dbReference type="EMBL" id="CP001344">
    <property type="protein sequence ID" value="ACL45645.1"/>
    <property type="molecule type" value="Genomic_DNA"/>
</dbReference>
<dbReference type="InterPro" id="IPR019734">
    <property type="entry name" value="TPR_rpt"/>
</dbReference>
<evidence type="ECO:0000256" key="3">
    <source>
        <dbReference type="PROSITE-ProRule" id="PRU00339"/>
    </source>
</evidence>
<dbReference type="OrthoDB" id="485055at2"/>
<feature type="repeat" description="TPR" evidence="3">
    <location>
        <begin position="125"/>
        <end position="158"/>
    </location>
</feature>
<reference evidence="5" key="1">
    <citation type="submission" date="2009-01" db="EMBL/GenBank/DDBJ databases">
        <title>Complete sequence of chromosome Cyanothece sp. PCC 7425.</title>
        <authorList>
            <consortium name="US DOE Joint Genome Institute"/>
            <person name="Lucas S."/>
            <person name="Copeland A."/>
            <person name="Lapidus A."/>
            <person name="Glavina del Rio T."/>
            <person name="Dalin E."/>
            <person name="Tice H."/>
            <person name="Bruce D."/>
            <person name="Goodwin L."/>
            <person name="Pitluck S."/>
            <person name="Sims D."/>
            <person name="Meineke L."/>
            <person name="Brettin T."/>
            <person name="Detter J.C."/>
            <person name="Han C."/>
            <person name="Larimer F."/>
            <person name="Land M."/>
            <person name="Hauser L."/>
            <person name="Kyrpides N."/>
            <person name="Ovchinnikova G."/>
            <person name="Liberton M."/>
            <person name="Stoeckel J."/>
            <person name="Banerjee A."/>
            <person name="Singh A."/>
            <person name="Page L."/>
            <person name="Sato H."/>
            <person name="Zhao L."/>
            <person name="Sherman L."/>
            <person name="Pakrasi H."/>
            <person name="Richardson P."/>
        </authorList>
    </citation>
    <scope>NUCLEOTIDE SEQUENCE</scope>
    <source>
        <strain evidence="5">PCC 7425</strain>
    </source>
</reference>
<dbReference type="SMART" id="SM00028">
    <property type="entry name" value="TPR"/>
    <property type="match status" value="3"/>
</dbReference>
<sequence>MESNLLTIYLVILLAILGGASWFILRQILKTRRMESSLSRLQNKLNREPGTTQEYFELGGIYLSKNLSVQAIAQFQKALKAAEAEGEENISPIYNAIGYGYFLQEQYDLAIRNYKEALKINPQYPTALNNLGHAYEKKNLNSAALEAYEQVCNLEPKNAIAKQRAETLKRRLVTTKSSKD</sequence>
<dbReference type="HOGENOM" id="CLU_071416_2_0_3"/>
<evidence type="ECO:0000256" key="2">
    <source>
        <dbReference type="ARBA" id="ARBA00022803"/>
    </source>
</evidence>
<protein>
    <submittedName>
        <fullName evidence="5">TPR repeat-containing protein</fullName>
    </submittedName>
</protein>
<dbReference type="eggNOG" id="COG0457">
    <property type="taxonomic scope" value="Bacteria"/>
</dbReference>
<keyword evidence="2 3" id="KW-0802">TPR repeat</keyword>
<feature type="repeat" description="TPR" evidence="3">
    <location>
        <begin position="91"/>
        <end position="124"/>
    </location>
</feature>
<feature type="repeat" description="TPR" evidence="3">
    <location>
        <begin position="52"/>
        <end position="85"/>
    </location>
</feature>
<organism evidence="5">
    <name type="scientific">Cyanothece sp. (strain PCC 7425 / ATCC 29141)</name>
    <dbReference type="NCBI Taxonomy" id="395961"/>
    <lineage>
        <taxon>Bacteria</taxon>
        <taxon>Bacillati</taxon>
        <taxon>Cyanobacteriota</taxon>
        <taxon>Cyanophyceae</taxon>
        <taxon>Gomontiellales</taxon>
        <taxon>Cyanothecaceae</taxon>
        <taxon>Cyanothece</taxon>
    </lineage>
</organism>